<dbReference type="Proteomes" id="UP000076923">
    <property type="component" value="Unassembled WGS sequence"/>
</dbReference>
<evidence type="ECO:0000313" key="10">
    <source>
        <dbReference type="Proteomes" id="UP000076923"/>
    </source>
</evidence>
<comment type="similarity">
    <text evidence="7">Belongs to the glycosyltransferase 87 family.</text>
</comment>
<sequence>MIKKQIESFKKNTFNTTKSIFLFGAFFAFAITLKEVLNLSYNNFQIFSFGSIDFWNGVNPYSNWNHLNLRGTPLDLFLYLPLFSILFTPFTIAPSWIGAFLWNFFTYTMFYTSIFNLPEKYNFKDKKFIFFISSLLLFATLLSMQFNPLIAAIFLFSYSALEKDKPFLAVFLILISGFTKVYGIFQLSMLIFYPKFWKKVLYGFAIGIVFFLLPLLKLNFNQLIPYYESWVNTISGHTRMQDFYSIYRPIYDFFPDINQIGSIISLVILLTLFVFSLFKKDLFIKNFSKRAQYLGVLMSYSILFGVGSELHTYVIAMVGYAIWYLFSKKNKLDKILLWINFFLLVIFPIDIFCPVTISKFILGKLHLGIIIFFITWLIMVYKTMMHKKNISNNEHKK</sequence>
<evidence type="ECO:0000256" key="7">
    <source>
        <dbReference type="ARBA" id="ARBA00024033"/>
    </source>
</evidence>
<evidence type="ECO:0000256" key="2">
    <source>
        <dbReference type="ARBA" id="ARBA00022475"/>
    </source>
</evidence>
<feature type="transmembrane region" description="Helical" evidence="8">
    <location>
        <begin position="128"/>
        <end position="161"/>
    </location>
</feature>
<protein>
    <recommendedName>
        <fullName evidence="11">DUF2029 domain-containing protein</fullName>
    </recommendedName>
</protein>
<evidence type="ECO:0000313" key="9">
    <source>
        <dbReference type="EMBL" id="OAD44747.1"/>
    </source>
</evidence>
<feature type="transmembrane region" description="Helical" evidence="8">
    <location>
        <begin position="167"/>
        <end position="193"/>
    </location>
</feature>
<comment type="caution">
    <text evidence="9">The sequence shown here is derived from an EMBL/GenBank/DDBJ whole genome shotgun (WGS) entry which is preliminary data.</text>
</comment>
<dbReference type="OrthoDB" id="1070018at2"/>
<feature type="transmembrane region" description="Helical" evidence="8">
    <location>
        <begin position="76"/>
        <end position="107"/>
    </location>
</feature>
<keyword evidence="5 8" id="KW-1133">Transmembrane helix</keyword>
<dbReference type="GO" id="GO:0005886">
    <property type="term" value="C:plasma membrane"/>
    <property type="evidence" value="ECO:0007669"/>
    <property type="project" value="UniProtKB-SubCell"/>
</dbReference>
<feature type="transmembrane region" description="Helical" evidence="8">
    <location>
        <begin position="365"/>
        <end position="384"/>
    </location>
</feature>
<gene>
    <name evidence="9" type="ORF">LPB303_11360</name>
</gene>
<dbReference type="AlphaFoldDB" id="A0A176TA60"/>
<feature type="transmembrane region" description="Helical" evidence="8">
    <location>
        <begin position="200"/>
        <end position="220"/>
    </location>
</feature>
<keyword evidence="3" id="KW-0808">Transferase</keyword>
<evidence type="ECO:0000256" key="6">
    <source>
        <dbReference type="ARBA" id="ARBA00023136"/>
    </source>
</evidence>
<dbReference type="EMBL" id="LVWE01000040">
    <property type="protein sequence ID" value="OAD44747.1"/>
    <property type="molecule type" value="Genomic_DNA"/>
</dbReference>
<accession>A0A176TA60</accession>
<keyword evidence="4 8" id="KW-0812">Transmembrane</keyword>
<name>A0A176TA60_9FLAO</name>
<evidence type="ECO:0000256" key="3">
    <source>
        <dbReference type="ARBA" id="ARBA00022679"/>
    </source>
</evidence>
<keyword evidence="10" id="KW-1185">Reference proteome</keyword>
<dbReference type="RefSeq" id="WP_068450248.1">
    <property type="nucleotide sequence ID" value="NZ_CAXHZY010000006.1"/>
</dbReference>
<feature type="transmembrane region" description="Helical" evidence="8">
    <location>
        <begin position="20"/>
        <end position="41"/>
    </location>
</feature>
<feature type="transmembrane region" description="Helical" evidence="8">
    <location>
        <begin position="335"/>
        <end position="353"/>
    </location>
</feature>
<dbReference type="Pfam" id="PF09594">
    <property type="entry name" value="GT87"/>
    <property type="match status" value="1"/>
</dbReference>
<evidence type="ECO:0008006" key="11">
    <source>
        <dbReference type="Google" id="ProtNLM"/>
    </source>
</evidence>
<feature type="transmembrane region" description="Helical" evidence="8">
    <location>
        <begin position="257"/>
        <end position="278"/>
    </location>
</feature>
<feature type="transmembrane region" description="Helical" evidence="8">
    <location>
        <begin position="299"/>
        <end position="323"/>
    </location>
</feature>
<reference evidence="9 10" key="1">
    <citation type="submission" date="2016-02" db="EMBL/GenBank/DDBJ databases">
        <title>Draft genome sequence of Polaribacter atrinae KACC17473.</title>
        <authorList>
            <person name="Shin S.-K."/>
            <person name="Yi H."/>
        </authorList>
    </citation>
    <scope>NUCLEOTIDE SEQUENCE [LARGE SCALE GENOMIC DNA]</scope>
    <source>
        <strain evidence="9 10">KACC 17473</strain>
    </source>
</reference>
<proteinExistence type="inferred from homology"/>
<evidence type="ECO:0000256" key="5">
    <source>
        <dbReference type="ARBA" id="ARBA00022989"/>
    </source>
</evidence>
<dbReference type="InterPro" id="IPR018584">
    <property type="entry name" value="GT87"/>
</dbReference>
<comment type="subcellular location">
    <subcellularLocation>
        <location evidence="1">Cell membrane</location>
        <topology evidence="1">Multi-pass membrane protein</topology>
    </subcellularLocation>
</comment>
<evidence type="ECO:0000256" key="4">
    <source>
        <dbReference type="ARBA" id="ARBA00022692"/>
    </source>
</evidence>
<keyword evidence="2" id="KW-1003">Cell membrane</keyword>
<evidence type="ECO:0000256" key="1">
    <source>
        <dbReference type="ARBA" id="ARBA00004651"/>
    </source>
</evidence>
<dbReference type="GO" id="GO:0016758">
    <property type="term" value="F:hexosyltransferase activity"/>
    <property type="evidence" value="ECO:0007669"/>
    <property type="project" value="InterPro"/>
</dbReference>
<evidence type="ECO:0000256" key="8">
    <source>
        <dbReference type="SAM" id="Phobius"/>
    </source>
</evidence>
<dbReference type="STRING" id="1333662.LPB303_11360"/>
<organism evidence="9 10">
    <name type="scientific">Polaribacter atrinae</name>
    <dbReference type="NCBI Taxonomy" id="1333662"/>
    <lineage>
        <taxon>Bacteria</taxon>
        <taxon>Pseudomonadati</taxon>
        <taxon>Bacteroidota</taxon>
        <taxon>Flavobacteriia</taxon>
        <taxon>Flavobacteriales</taxon>
        <taxon>Flavobacteriaceae</taxon>
    </lineage>
</organism>
<keyword evidence="6 8" id="KW-0472">Membrane</keyword>